<dbReference type="InterPro" id="IPR010862">
    <property type="entry name" value="DUF1493"/>
</dbReference>
<comment type="caution">
    <text evidence="2">The sequence shown here is derived from an EMBL/GenBank/DDBJ whole genome shotgun (WGS) entry which is preliminary data.</text>
</comment>
<dbReference type="Pfam" id="PF07377">
    <property type="entry name" value="DUF1493"/>
    <property type="match status" value="1"/>
</dbReference>
<feature type="region of interest" description="Disordered" evidence="1">
    <location>
        <begin position="155"/>
        <end position="188"/>
    </location>
</feature>
<sequence>MNKTNAINPYSRPLGSVIIFFLEKARFSEKEIAFLTYDTRLFHDLHLFGDTAEDVLEILQREFNVDMSPFQFNKYFPAEFSKDVKYIDKLNTLLFFKLDILASKYFTSIKKKVDEIYGNYHPLTLGMIEMSIMEKNGSAPLNNIKTNYSSVGISAKNTAGKSNPPHAGGEIPAGSERDLPTGTGGDGG</sequence>
<dbReference type="RefSeq" id="WP_079819023.1">
    <property type="nucleotide sequence ID" value="NZ_MXPI01000024.1"/>
</dbReference>
<dbReference type="EMBL" id="AAKOCZ010000015">
    <property type="protein sequence ID" value="ECT8653052.1"/>
    <property type="molecule type" value="Genomic_DNA"/>
</dbReference>
<evidence type="ECO:0000256" key="1">
    <source>
        <dbReference type="SAM" id="MobiDB-lite"/>
    </source>
</evidence>
<evidence type="ECO:0000313" key="2">
    <source>
        <dbReference type="EMBL" id="ECT8653052.1"/>
    </source>
</evidence>
<organism evidence="2">
    <name type="scientific">Salmonella enterica subsp. salamae serovar 50:b:z6</name>
    <dbReference type="NCBI Taxonomy" id="1967621"/>
    <lineage>
        <taxon>Bacteria</taxon>
        <taxon>Pseudomonadati</taxon>
        <taxon>Pseudomonadota</taxon>
        <taxon>Gammaproteobacteria</taxon>
        <taxon>Enterobacterales</taxon>
        <taxon>Enterobacteriaceae</taxon>
        <taxon>Salmonella</taxon>
    </lineage>
</organism>
<proteinExistence type="predicted"/>
<reference evidence="2" key="1">
    <citation type="submission" date="2018-07" db="EMBL/GenBank/DDBJ databases">
        <authorList>
            <consortium name="PulseNet: The National Subtyping Network for Foodborne Disease Surveillance"/>
            <person name="Tarr C.L."/>
            <person name="Trees E."/>
            <person name="Katz L.S."/>
            <person name="Carleton-Romer H.A."/>
            <person name="Stroika S."/>
            <person name="Kucerova Z."/>
            <person name="Roache K.F."/>
            <person name="Sabol A.L."/>
            <person name="Besser J."/>
            <person name="Gerner-Smidt P."/>
        </authorList>
    </citation>
    <scope>NUCLEOTIDE SEQUENCE</scope>
    <source>
        <strain evidence="2">PNUSAS008102</strain>
    </source>
</reference>
<gene>
    <name evidence="2" type="ORF">B1075_20855</name>
</gene>
<dbReference type="AlphaFoldDB" id="A0A603BJJ6"/>
<name>A0A603BJJ6_SALER</name>
<accession>A0A603BJJ6</accession>
<protein>
    <submittedName>
        <fullName evidence="2">DUF1493 family protein</fullName>
    </submittedName>
</protein>